<evidence type="ECO:0000256" key="5">
    <source>
        <dbReference type="ARBA" id="ARBA00022725"/>
    </source>
</evidence>
<gene>
    <name evidence="11" type="primary">101898717</name>
    <name evidence="13" type="synonym">LOC101898717</name>
</gene>
<evidence type="ECO:0000256" key="6">
    <source>
        <dbReference type="ARBA" id="ARBA00022989"/>
    </source>
</evidence>
<feature type="transmembrane region" description="Helical" evidence="10">
    <location>
        <begin position="189"/>
        <end position="207"/>
    </location>
</feature>
<feature type="transmembrane region" description="Helical" evidence="10">
    <location>
        <begin position="80"/>
        <end position="100"/>
    </location>
</feature>
<reference evidence="13" key="2">
    <citation type="submission" date="2025-04" db="UniProtKB">
        <authorList>
            <consortium name="RefSeq"/>
        </authorList>
    </citation>
    <scope>IDENTIFICATION</scope>
    <source>
        <strain evidence="13">Aabys</strain>
    </source>
</reference>
<comment type="similarity">
    <text evidence="10">Belongs to the insect chemoreceptor superfamily. Heteromeric odorant receptor channel (TC 1.A.69) family.</text>
</comment>
<keyword evidence="7 10" id="KW-0472">Membrane</keyword>
<feature type="transmembrane region" description="Helical" evidence="10">
    <location>
        <begin position="46"/>
        <end position="68"/>
    </location>
</feature>
<dbReference type="GO" id="GO:0004984">
    <property type="term" value="F:olfactory receptor activity"/>
    <property type="evidence" value="ECO:0007669"/>
    <property type="project" value="InterPro"/>
</dbReference>
<dbReference type="EnsemblMetazoa" id="MDOA001711-RA">
    <property type="protein sequence ID" value="MDOA001711-PA"/>
    <property type="gene ID" value="MDOA001711"/>
</dbReference>
<evidence type="ECO:0000256" key="8">
    <source>
        <dbReference type="ARBA" id="ARBA00023170"/>
    </source>
</evidence>
<dbReference type="PANTHER" id="PTHR21137:SF43">
    <property type="entry name" value="ODORANT RECEPTOR 47A-RELATED"/>
    <property type="match status" value="1"/>
</dbReference>
<evidence type="ECO:0000256" key="1">
    <source>
        <dbReference type="ARBA" id="ARBA00004651"/>
    </source>
</evidence>
<dbReference type="VEuPathDB" id="VectorBase:MDOA001711"/>
<keyword evidence="9 10" id="KW-0807">Transducer</keyword>
<keyword evidence="3 10" id="KW-0716">Sensory transduction</keyword>
<proteinExistence type="inferred from homology"/>
<evidence type="ECO:0000256" key="7">
    <source>
        <dbReference type="ARBA" id="ARBA00023136"/>
    </source>
</evidence>
<dbReference type="KEGG" id="mde:101898717"/>
<dbReference type="VEuPathDB" id="VectorBase:MDOMA2_006919"/>
<dbReference type="RefSeq" id="XP_005184443.1">
    <property type="nucleotide sequence ID" value="XM_005184386.2"/>
</dbReference>
<feature type="transmembrane region" description="Helical" evidence="10">
    <location>
        <begin position="312"/>
        <end position="330"/>
    </location>
</feature>
<evidence type="ECO:0000256" key="9">
    <source>
        <dbReference type="ARBA" id="ARBA00023224"/>
    </source>
</evidence>
<organism evidence="11">
    <name type="scientific">Musca domestica</name>
    <name type="common">House fly</name>
    <dbReference type="NCBI Taxonomy" id="7370"/>
    <lineage>
        <taxon>Eukaryota</taxon>
        <taxon>Metazoa</taxon>
        <taxon>Ecdysozoa</taxon>
        <taxon>Arthropoda</taxon>
        <taxon>Hexapoda</taxon>
        <taxon>Insecta</taxon>
        <taxon>Pterygota</taxon>
        <taxon>Neoptera</taxon>
        <taxon>Endopterygota</taxon>
        <taxon>Diptera</taxon>
        <taxon>Brachycera</taxon>
        <taxon>Muscomorpha</taxon>
        <taxon>Muscoidea</taxon>
        <taxon>Muscidae</taxon>
        <taxon>Musca</taxon>
    </lineage>
</organism>
<reference evidence="11" key="1">
    <citation type="submission" date="2020-05" db="UniProtKB">
        <authorList>
            <consortium name="EnsemblMetazoa"/>
        </authorList>
    </citation>
    <scope>IDENTIFICATION</scope>
    <source>
        <strain evidence="11">Aabys</strain>
    </source>
</reference>
<dbReference type="PANTHER" id="PTHR21137">
    <property type="entry name" value="ODORANT RECEPTOR"/>
    <property type="match status" value="1"/>
</dbReference>
<keyword evidence="8 10" id="KW-0675">Receptor</keyword>
<evidence type="ECO:0000313" key="13">
    <source>
        <dbReference type="RefSeq" id="XP_005184443.1"/>
    </source>
</evidence>
<keyword evidence="12" id="KW-1185">Reference proteome</keyword>
<keyword evidence="6 10" id="KW-1133">Transmembrane helix</keyword>
<dbReference type="InterPro" id="IPR004117">
    <property type="entry name" value="7tm6_olfct_rcpt"/>
</dbReference>
<feature type="transmembrane region" description="Helical" evidence="10">
    <location>
        <begin position="380"/>
        <end position="404"/>
    </location>
</feature>
<name>A0A1I8M6F8_MUSDO</name>
<feature type="transmembrane region" description="Helical" evidence="10">
    <location>
        <begin position="283"/>
        <end position="306"/>
    </location>
</feature>
<dbReference type="GO" id="GO:0005886">
    <property type="term" value="C:plasma membrane"/>
    <property type="evidence" value="ECO:0007669"/>
    <property type="project" value="UniProtKB-SubCell"/>
</dbReference>
<accession>A0A1I8M6F8</accession>
<evidence type="ECO:0000313" key="12">
    <source>
        <dbReference type="Proteomes" id="UP001652621"/>
    </source>
</evidence>
<protein>
    <recommendedName>
        <fullName evidence="10">Odorant receptor</fullName>
    </recommendedName>
</protein>
<evidence type="ECO:0000256" key="2">
    <source>
        <dbReference type="ARBA" id="ARBA00022475"/>
    </source>
</evidence>
<comment type="subcellular location">
    <subcellularLocation>
        <location evidence="1 10">Cell membrane</location>
        <topology evidence="1 10">Multi-pass membrane protein</topology>
    </subcellularLocation>
</comment>
<evidence type="ECO:0000313" key="11">
    <source>
        <dbReference type="EnsemblMetazoa" id="MDOA001711-PA"/>
    </source>
</evidence>
<dbReference type="Pfam" id="PF02949">
    <property type="entry name" value="7tm_6"/>
    <property type="match status" value="1"/>
</dbReference>
<dbReference type="GO" id="GO:0005549">
    <property type="term" value="F:odorant binding"/>
    <property type="evidence" value="ECO:0007669"/>
    <property type="project" value="InterPro"/>
</dbReference>
<dbReference type="OrthoDB" id="6614360at2759"/>
<evidence type="ECO:0000256" key="10">
    <source>
        <dbReference type="RuleBase" id="RU351113"/>
    </source>
</evidence>
<dbReference type="GO" id="GO:0007165">
    <property type="term" value="P:signal transduction"/>
    <property type="evidence" value="ECO:0007669"/>
    <property type="project" value="UniProtKB-KW"/>
</dbReference>
<dbReference type="AlphaFoldDB" id="A0A1I8M6F8"/>
<feature type="transmembrane region" description="Helical" evidence="10">
    <location>
        <begin position="138"/>
        <end position="164"/>
    </location>
</feature>
<evidence type="ECO:0000256" key="3">
    <source>
        <dbReference type="ARBA" id="ARBA00022606"/>
    </source>
</evidence>
<dbReference type="GeneID" id="101898717"/>
<evidence type="ECO:0000256" key="4">
    <source>
        <dbReference type="ARBA" id="ARBA00022692"/>
    </source>
</evidence>
<keyword evidence="4 10" id="KW-0812">Transmembrane</keyword>
<keyword evidence="2" id="KW-1003">Cell membrane</keyword>
<dbReference type="Proteomes" id="UP001652621">
    <property type="component" value="Unplaced"/>
</dbReference>
<sequence length="409" mass="47097">MFSVPNPPDALPPQNSLKNFFLIQRICFSVIGLDPTSLKRTMYRPWLTFIPLLSLMGLLGPMGVYAFNYLKIDLGKAITALSPFWQSMLSTIKFFVFMLNRKKIVGLVRKVWSWTLEATEEELKIIDEEIKGDARISLFYYSMVNITGVLAALAPLAISAIYTFHGRGFMETLDAPFKAEYFYDIRASYMGYILCYTWNVLGIHYILNGALSIDTLYSWIVHNIAAQFRILNLRYRQLSEKIIAHQAAGNHNEKEFLKSVVECVNYHRRIIQMSERFSEVYQGLVFIKFLVSCMQLACLSFIIPLGGEFADQSFNLSFLIAVTTQLMLYCHGGQKIQDMSTSVNLAIYEYFHWHDLSIKSQKLLMITMIRAQKPCDIRGIFFTADLSLFVWVYRTAASFMTMLMSMQDK</sequence>
<keyword evidence="5 10" id="KW-0552">Olfaction</keyword>
<dbReference type="eggNOG" id="ENOG502SSPN">
    <property type="taxonomic scope" value="Eukaryota"/>
</dbReference>